<dbReference type="GO" id="GO:0005886">
    <property type="term" value="C:plasma membrane"/>
    <property type="evidence" value="ECO:0007669"/>
    <property type="project" value="UniProtKB-SubCell"/>
</dbReference>
<evidence type="ECO:0000256" key="6">
    <source>
        <dbReference type="ARBA" id="ARBA00022737"/>
    </source>
</evidence>
<dbReference type="Ensembl" id="ENSGMOT00000024327.1">
    <property type="protein sequence ID" value="ENSGMOP00000051351.1"/>
    <property type="gene ID" value="ENSGMOG00000027937.1"/>
</dbReference>
<evidence type="ECO:0000256" key="3">
    <source>
        <dbReference type="ARBA" id="ARBA00009109"/>
    </source>
</evidence>
<evidence type="ECO:0000256" key="1">
    <source>
        <dbReference type="ARBA" id="ARBA00004236"/>
    </source>
</evidence>
<dbReference type="GO" id="GO:0005198">
    <property type="term" value="F:structural molecule activity"/>
    <property type="evidence" value="ECO:0007669"/>
    <property type="project" value="TreeGrafter"/>
</dbReference>
<feature type="compositionally biased region" description="Low complexity" evidence="10">
    <location>
        <begin position="409"/>
        <end position="438"/>
    </location>
</feature>
<dbReference type="GO" id="GO:0005737">
    <property type="term" value="C:cytoplasm"/>
    <property type="evidence" value="ECO:0007669"/>
    <property type="project" value="TreeGrafter"/>
</dbReference>
<dbReference type="InterPro" id="IPR035915">
    <property type="entry name" value="Plakin_repeat_sf"/>
</dbReference>
<dbReference type="GeneTree" id="ENSGT00940000162855"/>
<dbReference type="GO" id="GO:0045104">
    <property type="term" value="P:intermediate filament cytoskeleton organization"/>
    <property type="evidence" value="ECO:0007669"/>
    <property type="project" value="InterPro"/>
</dbReference>
<dbReference type="InterPro" id="IPR043197">
    <property type="entry name" value="Plakin"/>
</dbReference>
<evidence type="ECO:0000256" key="9">
    <source>
        <dbReference type="ARBA" id="ARBA00023136"/>
    </source>
</evidence>
<dbReference type="PANTHER" id="PTHR23169:SF26">
    <property type="entry name" value="DESMOPLAKIN"/>
    <property type="match status" value="1"/>
</dbReference>
<evidence type="ECO:0000256" key="4">
    <source>
        <dbReference type="ARBA" id="ARBA00022475"/>
    </source>
</evidence>
<proteinExistence type="inferred from homology"/>
<organism evidence="11 12">
    <name type="scientific">Gadus morhua</name>
    <name type="common">Atlantic cod</name>
    <dbReference type="NCBI Taxonomy" id="8049"/>
    <lineage>
        <taxon>Eukaryota</taxon>
        <taxon>Metazoa</taxon>
        <taxon>Chordata</taxon>
        <taxon>Craniata</taxon>
        <taxon>Vertebrata</taxon>
        <taxon>Euteleostomi</taxon>
        <taxon>Actinopterygii</taxon>
        <taxon>Neopterygii</taxon>
        <taxon>Teleostei</taxon>
        <taxon>Neoteleostei</taxon>
        <taxon>Acanthomorphata</taxon>
        <taxon>Zeiogadaria</taxon>
        <taxon>Gadariae</taxon>
        <taxon>Gadiformes</taxon>
        <taxon>Gadoidei</taxon>
        <taxon>Gadidae</taxon>
        <taxon>Gadus</taxon>
    </lineage>
</organism>
<dbReference type="AlphaFoldDB" id="A0A8C5BVW8"/>
<dbReference type="Pfam" id="PF00681">
    <property type="entry name" value="Plectin"/>
    <property type="match status" value="3"/>
</dbReference>
<keyword evidence="6" id="KW-0677">Repeat</keyword>
<sequence length="470" mass="52004">MNVAYKRGYFNAEIYQILADEGDDTKGYCDPNTDEKHTYMELKQRCIVDENTGLILLPILDNNDQQHSTQRNTVRKRRVIIVDPDTNREMTVREALNTGLIDYNTYIELSMQECEWEEITTTSPDGSSRMLIVDRKTGKEYNISELLEQGVIDQSIYEQYTSQSISLNEFAAIIGNPGDTVTSAKCSSISTRPLSQNFGKCTTTRTTTVSGSSSIEPVGAIFDADNLEKIPILEARNRGIVDSITAQRMLEAQACTGGIVDPSNGQRHGIKEACILGLIDDKLAPLLKSAEKAYVGFENVRVKSKLSAAEAMKEKWLPYEAGQRFMEYQFVTGGLFDPELGCRRTIEDALNIGWLDESTARKLQDSRRHSKNLTCPKTKLKISYKEALDNCLLEETTGVRMLQASSMSSRGISSPYSISSAPGSRTCSRSSSRVASRRSSVDLGTPTSSVSKQISSTSYSLSFFSSSSAL</sequence>
<dbReference type="SMART" id="SM00250">
    <property type="entry name" value="PLEC"/>
    <property type="match status" value="7"/>
</dbReference>
<protein>
    <submittedName>
        <fullName evidence="11">Uncharacterized protein</fullName>
    </submittedName>
</protein>
<dbReference type="PANTHER" id="PTHR23169">
    <property type="entry name" value="ENVOPLAKIN"/>
    <property type="match status" value="1"/>
</dbReference>
<dbReference type="Proteomes" id="UP000694546">
    <property type="component" value="Chromosome 12"/>
</dbReference>
<evidence type="ECO:0000256" key="5">
    <source>
        <dbReference type="ARBA" id="ARBA00022553"/>
    </source>
</evidence>
<evidence type="ECO:0000313" key="11">
    <source>
        <dbReference type="Ensembl" id="ENSGMOP00000051351.1"/>
    </source>
</evidence>
<keyword evidence="9" id="KW-0472">Membrane</keyword>
<dbReference type="GO" id="GO:0005882">
    <property type="term" value="C:intermediate filament"/>
    <property type="evidence" value="ECO:0007669"/>
    <property type="project" value="TreeGrafter"/>
</dbReference>
<dbReference type="Gene3D" id="3.30.160.780">
    <property type="match status" value="1"/>
</dbReference>
<evidence type="ECO:0000313" key="12">
    <source>
        <dbReference type="Proteomes" id="UP000694546"/>
    </source>
</evidence>
<dbReference type="InterPro" id="IPR001101">
    <property type="entry name" value="Plectin_repeat"/>
</dbReference>
<keyword evidence="5" id="KW-0597">Phosphoprotein</keyword>
<reference evidence="11" key="2">
    <citation type="submission" date="2025-09" db="UniProtKB">
        <authorList>
            <consortium name="Ensembl"/>
        </authorList>
    </citation>
    <scope>IDENTIFICATION</scope>
</reference>
<dbReference type="GO" id="GO:0014704">
    <property type="term" value="C:intercalated disc"/>
    <property type="evidence" value="ECO:0007669"/>
    <property type="project" value="TreeGrafter"/>
</dbReference>
<dbReference type="SUPFAM" id="SSF75399">
    <property type="entry name" value="Plakin repeat"/>
    <property type="match status" value="3"/>
</dbReference>
<feature type="region of interest" description="Disordered" evidence="10">
    <location>
        <begin position="409"/>
        <end position="451"/>
    </location>
</feature>
<reference evidence="11" key="1">
    <citation type="submission" date="2025-08" db="UniProtKB">
        <authorList>
            <consortium name="Ensembl"/>
        </authorList>
    </citation>
    <scope>IDENTIFICATION</scope>
</reference>
<accession>A0A8C5BVW8</accession>
<evidence type="ECO:0000256" key="10">
    <source>
        <dbReference type="SAM" id="MobiDB-lite"/>
    </source>
</evidence>
<name>A0A8C5BVW8_GADMO</name>
<evidence type="ECO:0000256" key="8">
    <source>
        <dbReference type="ARBA" id="ARBA00023054"/>
    </source>
</evidence>
<keyword evidence="7" id="KW-0965">Cell junction</keyword>
<dbReference type="GO" id="GO:0042060">
    <property type="term" value="P:wound healing"/>
    <property type="evidence" value="ECO:0007669"/>
    <property type="project" value="TreeGrafter"/>
</dbReference>
<dbReference type="GO" id="GO:0098609">
    <property type="term" value="P:cell-cell adhesion"/>
    <property type="evidence" value="ECO:0007669"/>
    <property type="project" value="TreeGrafter"/>
</dbReference>
<dbReference type="GO" id="GO:0043588">
    <property type="term" value="P:skin development"/>
    <property type="evidence" value="ECO:0007669"/>
    <property type="project" value="TreeGrafter"/>
</dbReference>
<keyword evidence="4" id="KW-1003">Cell membrane</keyword>
<dbReference type="OMA" id="GILECIQ"/>
<evidence type="ECO:0000256" key="2">
    <source>
        <dbReference type="ARBA" id="ARBA00004568"/>
    </source>
</evidence>
<dbReference type="Gene3D" id="3.90.1290.10">
    <property type="entry name" value="Plakin repeat"/>
    <property type="match status" value="2"/>
</dbReference>
<keyword evidence="8" id="KW-0175">Coiled coil</keyword>
<comment type="similarity">
    <text evidence="3">Belongs to the plakin or cytolinker family.</text>
</comment>
<keyword evidence="12" id="KW-1185">Reference proteome</keyword>
<dbReference type="GO" id="GO:0030057">
    <property type="term" value="C:desmosome"/>
    <property type="evidence" value="ECO:0007669"/>
    <property type="project" value="UniProtKB-SubCell"/>
</dbReference>
<comment type="subcellular location">
    <subcellularLocation>
        <location evidence="2">Cell junction</location>
        <location evidence="2">Desmosome</location>
    </subcellularLocation>
    <subcellularLocation>
        <location evidence="1">Cell membrane</location>
    </subcellularLocation>
</comment>
<evidence type="ECO:0000256" key="7">
    <source>
        <dbReference type="ARBA" id="ARBA00022949"/>
    </source>
</evidence>